<dbReference type="PRINTS" id="PR00837">
    <property type="entry name" value="V5TPXLIKE"/>
</dbReference>
<dbReference type="InParanoid" id="A0A2G5DJF8"/>
<keyword evidence="4" id="KW-1015">Disulfide bond</keyword>
<dbReference type="InterPro" id="IPR035940">
    <property type="entry name" value="CAP_sf"/>
</dbReference>
<dbReference type="PANTHER" id="PTHR10334">
    <property type="entry name" value="CYSTEINE-RICH SECRETORY PROTEIN-RELATED"/>
    <property type="match status" value="1"/>
</dbReference>
<dbReference type="InterPro" id="IPR018244">
    <property type="entry name" value="Allrgn_V5/Tpx1_CS"/>
</dbReference>
<evidence type="ECO:0000313" key="8">
    <source>
        <dbReference type="Proteomes" id="UP000230069"/>
    </source>
</evidence>
<dbReference type="OrthoDB" id="337038at2759"/>
<dbReference type="Gene3D" id="3.40.33.10">
    <property type="entry name" value="CAP"/>
    <property type="match status" value="1"/>
</dbReference>
<dbReference type="Proteomes" id="UP000230069">
    <property type="component" value="Unassembled WGS sequence"/>
</dbReference>
<comment type="similarity">
    <text evidence="2">Belongs to the CRISP family.</text>
</comment>
<proteinExistence type="inferred from homology"/>
<dbReference type="GO" id="GO:0098542">
    <property type="term" value="P:defense response to other organism"/>
    <property type="evidence" value="ECO:0007669"/>
    <property type="project" value="UniProtKB-ARBA"/>
</dbReference>
<keyword evidence="5" id="KW-0568">Pathogenesis-related protein</keyword>
<accession>A0A2G5DJF8</accession>
<sequence>MIKQMLDGHNSARKAVGVPPLKWDTKLATYARVYSNQRRKDCKLVHSPGYGFGETLFWGQGKRWTAKDAVIAWVAEKKWYHHDTNSCSGKQCGHYTQIVWRNTERVGCAKIICDTGDSYIACEYHPPGNYIGEKPY</sequence>
<evidence type="ECO:0000256" key="4">
    <source>
        <dbReference type="ARBA" id="ARBA00023157"/>
    </source>
</evidence>
<evidence type="ECO:0000256" key="3">
    <source>
        <dbReference type="ARBA" id="ARBA00022729"/>
    </source>
</evidence>
<dbReference type="EMBL" id="KZ305035">
    <property type="protein sequence ID" value="PIA43651.1"/>
    <property type="molecule type" value="Genomic_DNA"/>
</dbReference>
<gene>
    <name evidence="7" type="ORF">AQUCO_01800008v1</name>
</gene>
<reference evidence="7 8" key="1">
    <citation type="submission" date="2017-09" db="EMBL/GenBank/DDBJ databases">
        <title>WGS assembly of Aquilegia coerulea Goldsmith.</title>
        <authorList>
            <person name="Hodges S."/>
            <person name="Kramer E."/>
            <person name="Nordborg M."/>
            <person name="Tomkins J."/>
            <person name="Borevitz J."/>
            <person name="Derieg N."/>
            <person name="Yan J."/>
            <person name="Mihaltcheva S."/>
            <person name="Hayes R.D."/>
            <person name="Rokhsar D."/>
        </authorList>
    </citation>
    <scope>NUCLEOTIDE SEQUENCE [LARGE SCALE GENOMIC DNA]</scope>
    <source>
        <strain evidence="8">cv. Goldsmith</strain>
    </source>
</reference>
<dbReference type="CDD" id="cd05381">
    <property type="entry name" value="CAP_PR-1"/>
    <property type="match status" value="1"/>
</dbReference>
<evidence type="ECO:0000313" key="7">
    <source>
        <dbReference type="EMBL" id="PIA43651.1"/>
    </source>
</evidence>
<protein>
    <recommendedName>
        <fullName evidence="6">SCP domain-containing protein</fullName>
    </recommendedName>
</protein>
<keyword evidence="5" id="KW-0611">Plant defense</keyword>
<dbReference type="Pfam" id="PF00188">
    <property type="entry name" value="CAP"/>
    <property type="match status" value="1"/>
</dbReference>
<evidence type="ECO:0000259" key="6">
    <source>
        <dbReference type="SMART" id="SM00198"/>
    </source>
</evidence>
<feature type="domain" description="SCP" evidence="6">
    <location>
        <begin position="2"/>
        <end position="132"/>
    </location>
</feature>
<evidence type="ECO:0000256" key="5">
    <source>
        <dbReference type="ARBA" id="ARBA00023265"/>
    </source>
</evidence>
<dbReference type="SUPFAM" id="SSF55797">
    <property type="entry name" value="PR-1-like"/>
    <property type="match status" value="1"/>
</dbReference>
<dbReference type="InterPro" id="IPR002413">
    <property type="entry name" value="V5_allergen-like"/>
</dbReference>
<evidence type="ECO:0000256" key="1">
    <source>
        <dbReference type="ARBA" id="ARBA00003143"/>
    </source>
</evidence>
<evidence type="ECO:0000256" key="2">
    <source>
        <dbReference type="ARBA" id="ARBA00009923"/>
    </source>
</evidence>
<keyword evidence="8" id="KW-1185">Reference proteome</keyword>
<dbReference type="InterPro" id="IPR014044">
    <property type="entry name" value="CAP_dom"/>
</dbReference>
<comment type="function">
    <text evidence="1">Probably involved in the defense reaction of plants against pathogens.</text>
</comment>
<keyword evidence="3" id="KW-0732">Signal</keyword>
<dbReference type="AlphaFoldDB" id="A0A2G5DJF8"/>
<dbReference type="SMART" id="SM00198">
    <property type="entry name" value="SCP"/>
    <property type="match status" value="1"/>
</dbReference>
<name>A0A2G5DJF8_AQUCA</name>
<dbReference type="FunFam" id="3.40.33.10:FF:000006">
    <property type="entry name" value="Putative pathogenesis-related protein 1"/>
    <property type="match status" value="1"/>
</dbReference>
<organism evidence="7 8">
    <name type="scientific">Aquilegia coerulea</name>
    <name type="common">Rocky mountain columbine</name>
    <dbReference type="NCBI Taxonomy" id="218851"/>
    <lineage>
        <taxon>Eukaryota</taxon>
        <taxon>Viridiplantae</taxon>
        <taxon>Streptophyta</taxon>
        <taxon>Embryophyta</taxon>
        <taxon>Tracheophyta</taxon>
        <taxon>Spermatophyta</taxon>
        <taxon>Magnoliopsida</taxon>
        <taxon>Ranunculales</taxon>
        <taxon>Ranunculaceae</taxon>
        <taxon>Thalictroideae</taxon>
        <taxon>Aquilegia</taxon>
    </lineage>
</organism>
<dbReference type="InterPro" id="IPR001283">
    <property type="entry name" value="CRISP-related"/>
</dbReference>
<dbReference type="GO" id="GO:0005576">
    <property type="term" value="C:extracellular region"/>
    <property type="evidence" value="ECO:0007669"/>
    <property type="project" value="InterPro"/>
</dbReference>
<dbReference type="PROSITE" id="PS01009">
    <property type="entry name" value="CRISP_1"/>
    <property type="match status" value="1"/>
</dbReference>
<dbReference type="PRINTS" id="PR00838">
    <property type="entry name" value="V5ALLERGEN"/>
</dbReference>
<dbReference type="STRING" id="218851.A0A2G5DJF8"/>